<dbReference type="Proteomes" id="UP000734823">
    <property type="component" value="Unassembled WGS sequence"/>
</dbReference>
<accession>A0ABR7LG12</accession>
<evidence type="ECO:0000313" key="2">
    <source>
        <dbReference type="Proteomes" id="UP000734823"/>
    </source>
</evidence>
<dbReference type="RefSeq" id="WP_187224669.1">
    <property type="nucleotide sequence ID" value="NZ_JABVED010000035.1"/>
</dbReference>
<protein>
    <submittedName>
        <fullName evidence="1">Uncharacterized protein</fullName>
    </submittedName>
</protein>
<gene>
    <name evidence="1" type="ORF">GPZ80_31090</name>
</gene>
<dbReference type="EMBL" id="JABVED010000035">
    <property type="protein sequence ID" value="MBC6451599.1"/>
    <property type="molecule type" value="Genomic_DNA"/>
</dbReference>
<name>A0ABR7LG12_9PSEU</name>
<reference evidence="1 2" key="1">
    <citation type="submission" date="2020-06" db="EMBL/GenBank/DDBJ databases">
        <title>Actinokineospora xiongansis sp. nov., isolated from soil of Baiyangdian.</title>
        <authorList>
            <person name="Zhang X."/>
        </authorList>
    </citation>
    <scope>NUCLEOTIDE SEQUENCE [LARGE SCALE GENOMIC DNA]</scope>
    <source>
        <strain evidence="1 2">HBU206404</strain>
    </source>
</reference>
<proteinExistence type="predicted"/>
<sequence length="251" mass="28824">MTETLCLAQDPESRRTTSPWQAAPIHLDPIFLTWEQDAGSSEISDRQPTRRSYEMWRLAEAKTGLDTVLWLNRAVNLRMRLLTQRYNMRSILTDAPPKDAEILARIGIIRPQMHRTLRDLHQALETSAEPTERLAEFVDAVWYFLRSTDNLMNLQRTDMAFAHEQANRDGYVSFEFGQYFTKQAPAVAAWGILPLELVSQQTTGDWISIDLKVKPRIQYGHLYFEGILSPAECHVGSVWRAFFDLDASAHG</sequence>
<evidence type="ECO:0000313" key="1">
    <source>
        <dbReference type="EMBL" id="MBC6451599.1"/>
    </source>
</evidence>
<comment type="caution">
    <text evidence="1">The sequence shown here is derived from an EMBL/GenBank/DDBJ whole genome shotgun (WGS) entry which is preliminary data.</text>
</comment>
<organism evidence="1 2">
    <name type="scientific">Actinokineospora xionganensis</name>
    <dbReference type="NCBI Taxonomy" id="2684470"/>
    <lineage>
        <taxon>Bacteria</taxon>
        <taxon>Bacillati</taxon>
        <taxon>Actinomycetota</taxon>
        <taxon>Actinomycetes</taxon>
        <taxon>Pseudonocardiales</taxon>
        <taxon>Pseudonocardiaceae</taxon>
        <taxon>Actinokineospora</taxon>
    </lineage>
</organism>
<keyword evidence="2" id="KW-1185">Reference proteome</keyword>